<feature type="transmembrane region" description="Helical" evidence="1">
    <location>
        <begin position="100"/>
        <end position="121"/>
    </location>
</feature>
<sequence length="123" mass="14258">MVREQPLTIKYIVGLMYILIFFLASFITSMWSTTSFKDMVIVTATVTIYWYISLLITKPFKSLHDFRILSIKTVVSLLVILVVIIIQQFIFINIPFSSSFVFFGISLVLLLLFHWIVNVVVTK</sequence>
<feature type="transmembrane region" description="Helical" evidence="1">
    <location>
        <begin position="69"/>
        <end position="94"/>
    </location>
</feature>
<dbReference type="RefSeq" id="WP_272445785.1">
    <property type="nucleotide sequence ID" value="NZ_JAMQKC010000004.1"/>
</dbReference>
<comment type="caution">
    <text evidence="2">The sequence shown here is derived from an EMBL/GenBank/DDBJ whole genome shotgun (WGS) entry which is preliminary data.</text>
</comment>
<name>A0A9X4AEE2_9BACI</name>
<feature type="transmembrane region" description="Helical" evidence="1">
    <location>
        <begin position="39"/>
        <end position="57"/>
    </location>
</feature>
<reference evidence="2" key="1">
    <citation type="submission" date="2022-06" db="EMBL/GenBank/DDBJ databases">
        <title>Aquibacillus sp. a new bacterium isolated from soil saline samples.</title>
        <authorList>
            <person name="Galisteo C."/>
            <person name="De La Haba R."/>
            <person name="Sanchez-Porro C."/>
            <person name="Ventosa A."/>
        </authorList>
    </citation>
    <scope>NUCLEOTIDE SEQUENCE</scope>
    <source>
        <strain evidence="2">3ASR75-54</strain>
    </source>
</reference>
<keyword evidence="1" id="KW-0812">Transmembrane</keyword>
<feature type="transmembrane region" description="Helical" evidence="1">
    <location>
        <begin position="12"/>
        <end position="33"/>
    </location>
</feature>
<dbReference type="AlphaFoldDB" id="A0A9X4AEE2"/>
<dbReference type="EMBL" id="JAMQKC010000004">
    <property type="protein sequence ID" value="MDC3416767.1"/>
    <property type="molecule type" value="Genomic_DNA"/>
</dbReference>
<evidence type="ECO:0000313" key="3">
    <source>
        <dbReference type="Proteomes" id="UP001145069"/>
    </source>
</evidence>
<keyword evidence="1" id="KW-0472">Membrane</keyword>
<protein>
    <submittedName>
        <fullName evidence="2">Uncharacterized protein</fullName>
    </submittedName>
</protein>
<evidence type="ECO:0000313" key="2">
    <source>
        <dbReference type="EMBL" id="MDC3416767.1"/>
    </source>
</evidence>
<keyword evidence="3" id="KW-1185">Reference proteome</keyword>
<keyword evidence="1" id="KW-1133">Transmembrane helix</keyword>
<dbReference type="Proteomes" id="UP001145069">
    <property type="component" value="Unassembled WGS sequence"/>
</dbReference>
<accession>A0A9X4AEE2</accession>
<evidence type="ECO:0000256" key="1">
    <source>
        <dbReference type="SAM" id="Phobius"/>
    </source>
</evidence>
<organism evidence="2 3">
    <name type="scientific">Aquibacillus salsiterrae</name>
    <dbReference type="NCBI Taxonomy" id="2950439"/>
    <lineage>
        <taxon>Bacteria</taxon>
        <taxon>Bacillati</taxon>
        <taxon>Bacillota</taxon>
        <taxon>Bacilli</taxon>
        <taxon>Bacillales</taxon>
        <taxon>Bacillaceae</taxon>
        <taxon>Aquibacillus</taxon>
    </lineage>
</organism>
<gene>
    <name evidence="2" type="ORF">NC799_07525</name>
</gene>
<proteinExistence type="predicted"/>